<accession>A0A646KJ90</accession>
<keyword evidence="3" id="KW-1185">Reference proteome</keyword>
<feature type="compositionally biased region" description="Low complexity" evidence="1">
    <location>
        <begin position="22"/>
        <end position="43"/>
    </location>
</feature>
<evidence type="ECO:0000313" key="3">
    <source>
        <dbReference type="Proteomes" id="UP000419138"/>
    </source>
</evidence>
<feature type="region of interest" description="Disordered" evidence="1">
    <location>
        <begin position="1"/>
        <end position="79"/>
    </location>
</feature>
<organism evidence="2 3">
    <name type="scientific">Streptomyces jumonjinensis</name>
    <dbReference type="NCBI Taxonomy" id="1945"/>
    <lineage>
        <taxon>Bacteria</taxon>
        <taxon>Bacillati</taxon>
        <taxon>Actinomycetota</taxon>
        <taxon>Actinomycetes</taxon>
        <taxon>Kitasatosporales</taxon>
        <taxon>Streptomycetaceae</taxon>
        <taxon>Streptomyces</taxon>
    </lineage>
</organism>
<reference evidence="2 3" key="1">
    <citation type="submission" date="2019-05" db="EMBL/GenBank/DDBJ databases">
        <title>Comparative genomics and metabolomics analyses of clavulanic acid producing Streptomyces species provides insight into specialized metabolism and evolution of beta-lactam biosynthetic gene clusters.</title>
        <authorList>
            <person name="Moore M.A."/>
            <person name="Cruz-Morales P."/>
            <person name="Barona Gomez F."/>
            <person name="Kapil T."/>
        </authorList>
    </citation>
    <scope>NUCLEOTIDE SEQUENCE [LARGE SCALE GENOMIC DNA]</scope>
    <source>
        <strain evidence="2 3">NRRL 5741</strain>
    </source>
</reference>
<sequence>MVRCPHGQRFGRGVKIGQRSAVSGQRSAVSGRRASARGQASRSPRAEPGRGSGDRGTSGTVWPVRAADRSSRSWGLGQRVDLKDLGFALDHGRVADAVRPQPNGPGGGRVPAGRAVATAAGSGSPPQPKGNRTR</sequence>
<dbReference type="EMBL" id="VCLA01000145">
    <property type="protein sequence ID" value="MQT02138.1"/>
    <property type="molecule type" value="Genomic_DNA"/>
</dbReference>
<protein>
    <submittedName>
        <fullName evidence="2">Uncharacterized protein</fullName>
    </submittedName>
</protein>
<comment type="caution">
    <text evidence="2">The sequence shown here is derived from an EMBL/GenBank/DDBJ whole genome shotgun (WGS) entry which is preliminary data.</text>
</comment>
<dbReference type="Proteomes" id="UP000419138">
    <property type="component" value="Unassembled WGS sequence"/>
</dbReference>
<proteinExistence type="predicted"/>
<evidence type="ECO:0000256" key="1">
    <source>
        <dbReference type="SAM" id="MobiDB-lite"/>
    </source>
</evidence>
<feature type="compositionally biased region" description="Low complexity" evidence="1">
    <location>
        <begin position="111"/>
        <end position="124"/>
    </location>
</feature>
<evidence type="ECO:0000313" key="2">
    <source>
        <dbReference type="EMBL" id="MQT02138.1"/>
    </source>
</evidence>
<feature type="region of interest" description="Disordered" evidence="1">
    <location>
        <begin position="94"/>
        <end position="134"/>
    </location>
</feature>
<name>A0A646KJ90_STRJU</name>
<dbReference type="AlphaFoldDB" id="A0A646KJ90"/>
<gene>
    <name evidence="2" type="ORF">FF041_18575</name>
</gene>